<dbReference type="Proteomes" id="UP000672934">
    <property type="component" value="Unassembled WGS sequence"/>
</dbReference>
<reference evidence="1" key="1">
    <citation type="submission" date="2021-03" db="EMBL/GenBank/DDBJ databases">
        <authorList>
            <person name="Peeters C."/>
        </authorList>
    </citation>
    <scope>NUCLEOTIDE SEQUENCE</scope>
    <source>
        <strain evidence="1">LMG 31506</strain>
    </source>
</reference>
<evidence type="ECO:0000313" key="1">
    <source>
        <dbReference type="EMBL" id="CAG2151491.1"/>
    </source>
</evidence>
<dbReference type="EMBL" id="CAJPUY010000017">
    <property type="protein sequence ID" value="CAG2151491.1"/>
    <property type="molecule type" value="Genomic_DNA"/>
</dbReference>
<proteinExistence type="predicted"/>
<sequence length="215" mass="23756">MRRPATIAMAAMSDTGPASVGRLQPRISALLAQVRETSRHAKRLARASARRGEGDFADCLARLYDHWIVFSQGKQRLIRIASAAEVGALSLRHLQYGERDVGMTDDAALRALYWTTARRWQGARHDVMNADATDRGPAGHARPDLDSMCGACRELHRDARRRGPHVALRTAPPASSAPLRAGGRWFRCTACPTHWVRRHPAHEPFAVWTATAARA</sequence>
<accession>A0A916J087</accession>
<organism evidence="1 2">
    <name type="scientific">Cupriavidus yeoncheonensis</name>
    <dbReference type="NCBI Taxonomy" id="1462994"/>
    <lineage>
        <taxon>Bacteria</taxon>
        <taxon>Pseudomonadati</taxon>
        <taxon>Pseudomonadota</taxon>
        <taxon>Betaproteobacteria</taxon>
        <taxon>Burkholderiales</taxon>
        <taxon>Burkholderiaceae</taxon>
        <taxon>Cupriavidus</taxon>
    </lineage>
</organism>
<evidence type="ECO:0000313" key="2">
    <source>
        <dbReference type="Proteomes" id="UP000672934"/>
    </source>
</evidence>
<name>A0A916J087_9BURK</name>
<dbReference type="AlphaFoldDB" id="A0A916J087"/>
<keyword evidence="2" id="KW-1185">Reference proteome</keyword>
<comment type="caution">
    <text evidence="1">The sequence shown here is derived from an EMBL/GenBank/DDBJ whole genome shotgun (WGS) entry which is preliminary data.</text>
</comment>
<protein>
    <submittedName>
        <fullName evidence="1">Uncharacterized protein</fullName>
    </submittedName>
</protein>
<gene>
    <name evidence="1" type="ORF">LMG31506_04424</name>
</gene>